<dbReference type="SMR" id="A0A482WW08"/>
<evidence type="ECO:0000256" key="8">
    <source>
        <dbReference type="ARBA" id="ARBA00044007"/>
    </source>
</evidence>
<gene>
    <name evidence="11" type="ORF">LSTR_LSTR007149</name>
</gene>
<dbReference type="Pfam" id="PF03874">
    <property type="entry name" value="RNA_pol_Rpb4"/>
    <property type="match status" value="1"/>
</dbReference>
<dbReference type="InterPro" id="IPR038846">
    <property type="entry name" value="RPC9"/>
</dbReference>
<dbReference type="InterPro" id="IPR005574">
    <property type="entry name" value="Rpb4/RPC9"/>
</dbReference>
<dbReference type="GO" id="GO:0006384">
    <property type="term" value="P:transcription initiation at RNA polymerase III promoter"/>
    <property type="evidence" value="ECO:0007669"/>
    <property type="project" value="InterPro"/>
</dbReference>
<dbReference type="EMBL" id="QKKF02023298">
    <property type="protein sequence ID" value="RZF37787.1"/>
    <property type="molecule type" value="Genomic_DNA"/>
</dbReference>
<dbReference type="InParanoid" id="A0A482WW08"/>
<evidence type="ECO:0000256" key="4">
    <source>
        <dbReference type="ARBA" id="ARBA00022478"/>
    </source>
</evidence>
<dbReference type="InterPro" id="IPR010997">
    <property type="entry name" value="HRDC-like_sf"/>
</dbReference>
<comment type="function">
    <text evidence="7">Accessory protein for the calcitonin gene-related peptide (CGRP) receptor. It modulates CGRP responsiveness in a variety of tissues.</text>
</comment>
<dbReference type="STRING" id="195883.A0A482WW08"/>
<evidence type="ECO:0000313" key="11">
    <source>
        <dbReference type="EMBL" id="RZF37787.1"/>
    </source>
</evidence>
<comment type="subcellular location">
    <subcellularLocation>
        <location evidence="1">Nucleus</location>
    </subcellularLocation>
</comment>
<dbReference type="PANTHER" id="PTHR15561">
    <property type="entry name" value="CALCITONIN GENE-RELATED PEPTIDE-RECEPTOR COMPONENT PROTEIN"/>
    <property type="match status" value="1"/>
</dbReference>
<dbReference type="AlphaFoldDB" id="A0A482WW08"/>
<evidence type="ECO:0000256" key="2">
    <source>
        <dbReference type="ARBA" id="ARBA00006898"/>
    </source>
</evidence>
<dbReference type="InterPro" id="IPR038324">
    <property type="entry name" value="Rpb4/RPC9_sf"/>
</dbReference>
<keyword evidence="5" id="KW-0804">Transcription</keyword>
<dbReference type="PANTHER" id="PTHR15561:SF0">
    <property type="entry name" value="DNA-DIRECTED RNA POLYMERASE III SUBUNIT RPC9"/>
    <property type="match status" value="1"/>
</dbReference>
<protein>
    <recommendedName>
        <fullName evidence="3">DNA-directed RNA polymerase III subunit RPC9</fullName>
    </recommendedName>
</protein>
<accession>A0A482WW08</accession>
<evidence type="ECO:0000256" key="1">
    <source>
        <dbReference type="ARBA" id="ARBA00004123"/>
    </source>
</evidence>
<dbReference type="SUPFAM" id="SSF47819">
    <property type="entry name" value="HRDC-like"/>
    <property type="match status" value="1"/>
</dbReference>
<keyword evidence="12" id="KW-1185">Reference proteome</keyword>
<sequence length="128" mass="14564">MKVLRKNKDAHILSNFEVFKLLNELKTSSGTQGHSSNLATIVYETSHYLQDEPCGKQNAASIDKMLTHLDQFPVQLTKMEKLMIVNNVPSTSLELSLAIKYADERLNEEQIEELTQTVTQEFSNCFVE</sequence>
<evidence type="ECO:0000256" key="3">
    <source>
        <dbReference type="ARBA" id="ARBA00016672"/>
    </source>
</evidence>
<evidence type="ECO:0000256" key="5">
    <source>
        <dbReference type="ARBA" id="ARBA00023163"/>
    </source>
</evidence>
<comment type="similarity">
    <text evidence="2">Belongs to the eukaryotic RPC9 RNA polymerase subunit family.</text>
</comment>
<evidence type="ECO:0000259" key="10">
    <source>
        <dbReference type="SMART" id="SM00657"/>
    </source>
</evidence>
<comment type="subunit">
    <text evidence="8">Component of the RNA polymerase III complex consisting of 17 subunits: a ten-subunit horseshoe-shaped catalytic core composed of POLR3A/RPC1, POLR3B/RPC2, POLR1C/RPAC1, POLR1D/RPAC2, POLR3K/RPC10, POLR2E/RPABC1, POLR2F/RPABC2, POLR2H/RPABC3, POLR2K/RPABC4 and POLR2L/RPABC5; a mobile stalk composed of two subunits POLR3H/RPC8 and CRCP/RPC9, protruding from the core and functioning primarily in transcription initiation; and additional subunits homologous to general transcription factors of the RNA polymerase II machinery, POLR3C/RPC3-POLR3F/RPC6-POLR3G/RPC7 heterotrimer required for transcription initiation and POLR3D/RPC4-POLR3E/RPC5 heterodimer involved in both transcription initiation and termination.</text>
</comment>
<feature type="domain" description="RNA polymerase Rpb4/RPC9 core" evidence="10">
    <location>
        <begin position="5"/>
        <end position="123"/>
    </location>
</feature>
<evidence type="ECO:0000256" key="9">
    <source>
        <dbReference type="ARBA" id="ARBA00045808"/>
    </source>
</evidence>
<dbReference type="Gene3D" id="1.20.1250.40">
    <property type="match status" value="1"/>
</dbReference>
<evidence type="ECO:0000256" key="6">
    <source>
        <dbReference type="ARBA" id="ARBA00023242"/>
    </source>
</evidence>
<name>A0A482WW08_LAOST</name>
<evidence type="ECO:0000256" key="7">
    <source>
        <dbReference type="ARBA" id="ARBA00043924"/>
    </source>
</evidence>
<dbReference type="Proteomes" id="UP000291343">
    <property type="component" value="Unassembled WGS sequence"/>
</dbReference>
<dbReference type="InterPro" id="IPR006590">
    <property type="entry name" value="RNA_pol_Rpb4/RPC9_core"/>
</dbReference>
<proteinExistence type="inferred from homology"/>
<dbReference type="GO" id="GO:0000166">
    <property type="term" value="F:nucleotide binding"/>
    <property type="evidence" value="ECO:0007669"/>
    <property type="project" value="InterPro"/>
</dbReference>
<dbReference type="SMART" id="SM00657">
    <property type="entry name" value="RPOL4c"/>
    <property type="match status" value="1"/>
</dbReference>
<comment type="function">
    <text evidence="9">DNA-dependent RNA polymerase catalyzes the transcription of DNA into RNA using the four ribonucleoside triphosphates as substrates. Specific peripheric component of RNA polymerase III (Pol III) which synthesizes small non-coding RNAs including 5S rRNA, snRNAs, tRNAs and miRNAs from at least 500 distinct genomic loci. With POLR3H/RPC8 forms a mobile stalk that protrudes from Pol III core and functions primarily in transcription initiation. Pol III plays a key role in sensing and limiting infection by intracellular bacteria and DNA viruses. Acts as nuclear and cytosolic DNA sensor involved in innate immune response. Can sense non-self dsDNA that serves as template for transcription into dsRNA. The non-self RNA polymerase III transcripts, such as Epstein-Barr virus-encoded RNAs (EBERs) induce type I interferon and NF-kappa-B through the RIG-I pathway.</text>
</comment>
<organism evidence="11 12">
    <name type="scientific">Laodelphax striatellus</name>
    <name type="common">Small brown planthopper</name>
    <name type="synonym">Delphax striatella</name>
    <dbReference type="NCBI Taxonomy" id="195883"/>
    <lineage>
        <taxon>Eukaryota</taxon>
        <taxon>Metazoa</taxon>
        <taxon>Ecdysozoa</taxon>
        <taxon>Arthropoda</taxon>
        <taxon>Hexapoda</taxon>
        <taxon>Insecta</taxon>
        <taxon>Pterygota</taxon>
        <taxon>Neoptera</taxon>
        <taxon>Paraneoptera</taxon>
        <taxon>Hemiptera</taxon>
        <taxon>Auchenorrhyncha</taxon>
        <taxon>Fulgoroidea</taxon>
        <taxon>Delphacidae</taxon>
        <taxon>Criomorphinae</taxon>
        <taxon>Laodelphax</taxon>
    </lineage>
</organism>
<keyword evidence="4" id="KW-0240">DNA-directed RNA polymerase</keyword>
<evidence type="ECO:0000313" key="12">
    <source>
        <dbReference type="Proteomes" id="UP000291343"/>
    </source>
</evidence>
<keyword evidence="6" id="KW-0539">Nucleus</keyword>
<dbReference type="OrthoDB" id="1746530at2759"/>
<reference evidence="11 12" key="1">
    <citation type="journal article" date="2017" name="Gigascience">
        <title>Genome sequence of the small brown planthopper, Laodelphax striatellus.</title>
        <authorList>
            <person name="Zhu J."/>
            <person name="Jiang F."/>
            <person name="Wang X."/>
            <person name="Yang P."/>
            <person name="Bao Y."/>
            <person name="Zhao W."/>
            <person name="Wang W."/>
            <person name="Lu H."/>
            <person name="Wang Q."/>
            <person name="Cui N."/>
            <person name="Li J."/>
            <person name="Chen X."/>
            <person name="Luo L."/>
            <person name="Yu J."/>
            <person name="Kang L."/>
            <person name="Cui F."/>
        </authorList>
    </citation>
    <scope>NUCLEOTIDE SEQUENCE [LARGE SCALE GENOMIC DNA]</scope>
    <source>
        <strain evidence="11">Lst14</strain>
    </source>
</reference>
<comment type="caution">
    <text evidence="11">The sequence shown here is derived from an EMBL/GenBank/DDBJ whole genome shotgun (WGS) entry which is preliminary data.</text>
</comment>
<dbReference type="GO" id="GO:0005666">
    <property type="term" value="C:RNA polymerase III complex"/>
    <property type="evidence" value="ECO:0007669"/>
    <property type="project" value="InterPro"/>
</dbReference>